<dbReference type="Proteomes" id="UP000575083">
    <property type="component" value="Unassembled WGS sequence"/>
</dbReference>
<comment type="caution">
    <text evidence="3">The sequence shown here is derived from an EMBL/GenBank/DDBJ whole genome shotgun (WGS) entry which is preliminary data.</text>
</comment>
<protein>
    <submittedName>
        <fullName evidence="3">Type III secretion protein D</fullName>
    </submittedName>
</protein>
<dbReference type="InterPro" id="IPR012843">
    <property type="entry name" value="YscD"/>
</dbReference>
<dbReference type="RefSeq" id="WP_184863395.1">
    <property type="nucleotide sequence ID" value="NZ_JACHLK010000015.1"/>
</dbReference>
<dbReference type="EMBL" id="JACHLK010000015">
    <property type="protein sequence ID" value="MBB6562923.1"/>
    <property type="molecule type" value="Genomic_DNA"/>
</dbReference>
<keyword evidence="4" id="KW-1185">Reference proteome</keyword>
<organism evidence="3 4">
    <name type="scientific">Acidovorax soli</name>
    <dbReference type="NCBI Taxonomy" id="592050"/>
    <lineage>
        <taxon>Bacteria</taxon>
        <taxon>Pseudomonadati</taxon>
        <taxon>Pseudomonadota</taxon>
        <taxon>Betaproteobacteria</taxon>
        <taxon>Burkholderiales</taxon>
        <taxon>Comamonadaceae</taxon>
        <taxon>Acidovorax</taxon>
    </lineage>
</organism>
<reference evidence="3 4" key="1">
    <citation type="submission" date="2020-08" db="EMBL/GenBank/DDBJ databases">
        <title>Functional genomics of gut bacteria from endangered species of beetles.</title>
        <authorList>
            <person name="Carlos-Shanley C."/>
        </authorList>
    </citation>
    <scope>NUCLEOTIDE SEQUENCE [LARGE SCALE GENOMIC DNA]</scope>
    <source>
        <strain evidence="3 4">S00198</strain>
    </source>
</reference>
<evidence type="ECO:0000313" key="3">
    <source>
        <dbReference type="EMBL" id="MBB6562923.1"/>
    </source>
</evidence>
<dbReference type="AlphaFoldDB" id="A0A7X0PJ52"/>
<gene>
    <name evidence="3" type="ORF">HNP48_005640</name>
</gene>
<evidence type="ECO:0000313" key="4">
    <source>
        <dbReference type="Proteomes" id="UP000575083"/>
    </source>
</evidence>
<proteinExistence type="predicted"/>
<feature type="transmembrane region" description="Helical" evidence="2">
    <location>
        <begin position="189"/>
        <end position="208"/>
    </location>
</feature>
<evidence type="ECO:0000256" key="2">
    <source>
        <dbReference type="SAM" id="Phobius"/>
    </source>
</evidence>
<dbReference type="NCBIfam" id="TIGR02500">
    <property type="entry name" value="type_III_yscD"/>
    <property type="match status" value="1"/>
</dbReference>
<sequence>MSAQPDDLGQDTELRVLSGCHAGARVPLAATLRIGAGDDCDLIVSDMALPPGAQAWLQAAAGHWKVLAQPRQAGAANDATGPDAADEAWVPPTAWGGVARLGGVAITVSAPHAAWQAVPSDEAVATASVPAPVAMADGPTPLQDASVQGAAAPAPAPGEPSTPAPVDAAAPAVLVQTPAVARARSWHPAWVVGAALCVLLLGVFASLLTGRGPGPAAPSAATPAAGPSPGDAARQQQMVRDIQRAIAVVDPALRLQIDVLPDGRARVSGWVAGIEQFDRLAEGLASIRPTPALAVRTASDLLDDLRAVGGSTGASLRFELLGAGRVKALGGVLTTEEHDRVLAQLRERLPPGIEMVDALRVAEQQGPAIQDWLRLAGFEAAAVRWDATSQQMALALDIAPGRRPALESLLAREGTPLSGIAFTLLVRETAQAAANTAGTPLVHASVAPLPFRIRGVVGGPVPYVVLADGSKLLPGGQRAGWRLAEIEPDRLVFEGPRRLVVLR</sequence>
<name>A0A7X0PJ52_9BURK</name>
<evidence type="ECO:0000256" key="1">
    <source>
        <dbReference type="SAM" id="MobiDB-lite"/>
    </source>
</evidence>
<accession>A0A7X0PJ52</accession>
<feature type="region of interest" description="Disordered" evidence="1">
    <location>
        <begin position="135"/>
        <end position="165"/>
    </location>
</feature>
<feature type="compositionally biased region" description="Pro residues" evidence="1">
    <location>
        <begin position="154"/>
        <end position="163"/>
    </location>
</feature>
<keyword evidence="2" id="KW-0812">Transmembrane</keyword>
<keyword evidence="2" id="KW-0472">Membrane</keyword>
<keyword evidence="2" id="KW-1133">Transmembrane helix</keyword>